<reference evidence="1 2" key="1">
    <citation type="submission" date="2020-02" db="EMBL/GenBank/DDBJ databases">
        <title>Newly sequenced genome of strain CSTR1 showed variability in Candidatus Kuenenia stuttgartiensis genomes.</title>
        <authorList>
            <person name="Ding C."/>
            <person name="Adrian L."/>
        </authorList>
    </citation>
    <scope>NUCLEOTIDE SEQUENCE [LARGE SCALE GENOMIC DNA]</scope>
    <source>
        <strain evidence="1 2">CSTR1</strain>
    </source>
</reference>
<accession>A0A6G7GJB9</accession>
<organism evidence="1 2">
    <name type="scientific">Kuenenia stuttgartiensis</name>
    <dbReference type="NCBI Taxonomy" id="174633"/>
    <lineage>
        <taxon>Bacteria</taxon>
        <taxon>Pseudomonadati</taxon>
        <taxon>Planctomycetota</taxon>
        <taxon>Candidatus Brocadiia</taxon>
        <taxon>Candidatus Brocadiales</taxon>
        <taxon>Candidatus Brocadiaceae</taxon>
        <taxon>Candidatus Kuenenia</taxon>
    </lineage>
</organism>
<evidence type="ECO:0000313" key="1">
    <source>
        <dbReference type="EMBL" id="QII09720.1"/>
    </source>
</evidence>
<evidence type="ECO:0000313" key="2">
    <source>
        <dbReference type="Proteomes" id="UP000501926"/>
    </source>
</evidence>
<dbReference type="EMBL" id="CP049055">
    <property type="protein sequence ID" value="QII09720.1"/>
    <property type="molecule type" value="Genomic_DNA"/>
</dbReference>
<sequence>MASKEIRFLLVEVGLTLKYLKRFTLMLREVKEWRKNSPQSANCR</sequence>
<name>A0A6G7GJB9_KUEST</name>
<protein>
    <submittedName>
        <fullName evidence="1">Uncharacterized protein</fullName>
    </submittedName>
</protein>
<dbReference type="Proteomes" id="UP000501926">
    <property type="component" value="Chromosome"/>
</dbReference>
<dbReference type="AlphaFoldDB" id="A0A6G7GJB9"/>
<gene>
    <name evidence="1" type="ORF">KsCSTR_03410</name>
</gene>
<proteinExistence type="predicted"/>